<dbReference type="InterPro" id="IPR021203">
    <property type="entry name" value="Muellerian-inhibiting_factor"/>
</dbReference>
<proteinExistence type="inferred from homology"/>
<dbReference type="GO" id="GO:1905939">
    <property type="term" value="P:regulation of gonad development"/>
    <property type="evidence" value="ECO:0007669"/>
    <property type="project" value="Ensembl"/>
</dbReference>
<evidence type="ECO:0000256" key="3">
    <source>
        <dbReference type="ARBA" id="ARBA00022729"/>
    </source>
</evidence>
<comment type="similarity">
    <text evidence="5">Belongs to the TGF-beta family.</text>
</comment>
<evidence type="ECO:0000256" key="2">
    <source>
        <dbReference type="ARBA" id="ARBA00022525"/>
    </source>
</evidence>
<dbReference type="GO" id="GO:0008083">
    <property type="term" value="F:growth factor activity"/>
    <property type="evidence" value="ECO:0007669"/>
    <property type="project" value="UniProtKB-KW"/>
</dbReference>
<evidence type="ECO:0000313" key="9">
    <source>
        <dbReference type="Proteomes" id="UP000018467"/>
    </source>
</evidence>
<keyword evidence="3 6" id="KW-0732">Signal</keyword>
<dbReference type="Pfam" id="PF00019">
    <property type="entry name" value="TGF_beta"/>
    <property type="match status" value="1"/>
</dbReference>
<feature type="chain" id="PRO_5017340340" evidence="6">
    <location>
        <begin position="20"/>
        <end position="551"/>
    </location>
</feature>
<feature type="signal peptide" evidence="6">
    <location>
        <begin position="1"/>
        <end position="19"/>
    </location>
</feature>
<keyword evidence="4" id="KW-0221">Differentiation</keyword>
<dbReference type="PANTHER" id="PTHR15009">
    <property type="entry name" value="MUELLERIAN-INHIBITING FACTOR"/>
    <property type="match status" value="1"/>
</dbReference>
<dbReference type="InterPro" id="IPR029034">
    <property type="entry name" value="Cystine-knot_cytokine"/>
</dbReference>
<dbReference type="InterPro" id="IPR006799">
    <property type="entry name" value="AMH_N"/>
</dbReference>
<dbReference type="Gene3D" id="2.10.90.10">
    <property type="entry name" value="Cystine-knot cytokines"/>
    <property type="match status" value="1"/>
</dbReference>
<protein>
    <submittedName>
        <fullName evidence="8">Anti-Mullerian hormone</fullName>
    </submittedName>
</protein>
<dbReference type="SMART" id="SM00204">
    <property type="entry name" value="TGFB"/>
    <property type="match status" value="1"/>
</dbReference>
<reference evidence="9" key="2">
    <citation type="journal article" date="2014" name="Nat. Commun.">
        <title>The cavefish genome reveals candidate genes for eye loss.</title>
        <authorList>
            <person name="McGaugh S.E."/>
            <person name="Gross J.B."/>
            <person name="Aken B."/>
            <person name="Blin M."/>
            <person name="Borowsky R."/>
            <person name="Chalopin D."/>
            <person name="Hinaux H."/>
            <person name="Jeffery W.R."/>
            <person name="Keene A."/>
            <person name="Ma L."/>
            <person name="Minx P."/>
            <person name="Murphy D."/>
            <person name="O'Quin K.E."/>
            <person name="Retaux S."/>
            <person name="Rohner N."/>
            <person name="Searle S.M."/>
            <person name="Stahl B.A."/>
            <person name="Tabin C."/>
            <person name="Volff J.N."/>
            <person name="Yoshizawa M."/>
            <person name="Warren W.C."/>
        </authorList>
    </citation>
    <scope>NUCLEOTIDE SEQUENCE [LARGE SCALE GENOMIC DNA]</scope>
    <source>
        <strain evidence="9">female</strain>
    </source>
</reference>
<dbReference type="FunCoup" id="A0A3B1JVT5">
    <property type="interactions" value="554"/>
</dbReference>
<dbReference type="GO" id="GO:0046546">
    <property type="term" value="P:development of primary male sexual characteristics"/>
    <property type="evidence" value="ECO:0007669"/>
    <property type="project" value="Ensembl"/>
</dbReference>
<evidence type="ECO:0000256" key="4">
    <source>
        <dbReference type="ARBA" id="ARBA00022782"/>
    </source>
</evidence>
<sequence>MGVQTGCWLLLLLPVAVVTGPLHTAERKLDQSQDLTPVHSLPGQFFLGLFFWRISACSDRLRKPVACVQEQQQSPPDAVGVFVQALRDGWSKHSELGKEELARFGFCSHSDRSEHQQFSSVLMLGQKAHEENSGPGYFHTQKEHWDVEDDGKFTLTFHLMKPCMAYQQNTVASVVILFFMDTTATEELNLKFSSHGLQPNKQAVCVSKNTQFLLLTADQTKFFTHAHLKLRIVVDKIGLADLQAILMKRDIRTNTPLSPVVLVYTHGTNSVSEASHSNQTFFFLCELQTFLKEVLPQGNAAETPEEASVSMNVLHSLPPLKLGVSSSESVLLELINSSSHTVFSFPRQSLGLQGHRVELALNPVLLSVLRLRLDEAIAQIHKEEAGHSVKDKLQILTALTALPDDGHGVETGLENTNEVQYRALLLLKALQAVLGIWAAERTQRAARADQDGTTKPTQCRLQSLTVSLEKYLLEPATANINNCEGTCGFPLTSGNNHAILLNSHVQSGQPLNRTLCCVPVEYDDLSVIELDSDGTTISYKTNTIAKSCECR</sequence>
<dbReference type="SUPFAM" id="SSF57501">
    <property type="entry name" value="Cystine-knot cytokines"/>
    <property type="match status" value="1"/>
</dbReference>
<dbReference type="STRING" id="7994.ENSAMXP00000046378"/>
<keyword evidence="5" id="KW-0339">Growth factor</keyword>
<dbReference type="GeneTree" id="ENSGT00390000006337"/>
<name>A0A3B1JVT5_ASTMX</name>
<dbReference type="CDD" id="cd13757">
    <property type="entry name" value="TGF_beta_AMH"/>
    <property type="match status" value="1"/>
</dbReference>
<dbReference type="Proteomes" id="UP000018467">
    <property type="component" value="Unassembled WGS sequence"/>
</dbReference>
<keyword evidence="2" id="KW-0964">Secreted</keyword>
<feature type="domain" description="TGF-beta family profile" evidence="7">
    <location>
        <begin position="441"/>
        <end position="551"/>
    </location>
</feature>
<evidence type="ECO:0000256" key="1">
    <source>
        <dbReference type="ARBA" id="ARBA00004613"/>
    </source>
</evidence>
<dbReference type="InterPro" id="IPR001839">
    <property type="entry name" value="TGF-b_C"/>
</dbReference>
<evidence type="ECO:0000256" key="5">
    <source>
        <dbReference type="RuleBase" id="RU000354"/>
    </source>
</evidence>
<dbReference type="GO" id="GO:0048240">
    <property type="term" value="P:sperm capacitation"/>
    <property type="evidence" value="ECO:0007669"/>
    <property type="project" value="Ensembl"/>
</dbReference>
<dbReference type="PANTHER" id="PTHR15009:SF4">
    <property type="entry name" value="MUELLERIAN-INHIBITING FACTOR"/>
    <property type="match status" value="1"/>
</dbReference>
<evidence type="ECO:0000259" key="7">
    <source>
        <dbReference type="PROSITE" id="PS51362"/>
    </source>
</evidence>
<dbReference type="AlphaFoldDB" id="A0A3B1JVT5"/>
<keyword evidence="9" id="KW-1185">Reference proteome</keyword>
<comment type="subcellular location">
    <subcellularLocation>
        <location evidence="1">Secreted</location>
    </subcellularLocation>
</comment>
<dbReference type="GO" id="GO:2000835">
    <property type="term" value="P:negative regulation of androgen secretion"/>
    <property type="evidence" value="ECO:0007669"/>
    <property type="project" value="Ensembl"/>
</dbReference>
<dbReference type="GO" id="GO:2000354">
    <property type="term" value="P:regulation of ovarian follicle development"/>
    <property type="evidence" value="ECO:0007669"/>
    <property type="project" value="Ensembl"/>
</dbReference>
<dbReference type="Pfam" id="PF04709">
    <property type="entry name" value="AMH_N"/>
    <property type="match status" value="1"/>
</dbReference>
<organism evidence="8 9">
    <name type="scientific">Astyanax mexicanus</name>
    <name type="common">Blind cave fish</name>
    <name type="synonym">Astyanax fasciatus mexicanus</name>
    <dbReference type="NCBI Taxonomy" id="7994"/>
    <lineage>
        <taxon>Eukaryota</taxon>
        <taxon>Metazoa</taxon>
        <taxon>Chordata</taxon>
        <taxon>Craniata</taxon>
        <taxon>Vertebrata</taxon>
        <taxon>Euteleostomi</taxon>
        <taxon>Actinopterygii</taxon>
        <taxon>Neopterygii</taxon>
        <taxon>Teleostei</taxon>
        <taxon>Ostariophysi</taxon>
        <taxon>Characiformes</taxon>
        <taxon>Characoidei</taxon>
        <taxon>Acestrorhamphidae</taxon>
        <taxon>Acestrorhamphinae</taxon>
        <taxon>Astyanax</taxon>
    </lineage>
</organism>
<reference evidence="9" key="1">
    <citation type="submission" date="2013-03" db="EMBL/GenBank/DDBJ databases">
        <authorList>
            <person name="Jeffery W."/>
            <person name="Warren W."/>
            <person name="Wilson R.K."/>
        </authorList>
    </citation>
    <scope>NUCLEOTIDE SEQUENCE</scope>
    <source>
        <strain evidence="9">female</strain>
    </source>
</reference>
<dbReference type="GO" id="GO:0005576">
    <property type="term" value="C:extracellular region"/>
    <property type="evidence" value="ECO:0007669"/>
    <property type="project" value="UniProtKB-SubCell"/>
</dbReference>
<reference evidence="8" key="4">
    <citation type="submission" date="2025-09" db="UniProtKB">
        <authorList>
            <consortium name="Ensembl"/>
        </authorList>
    </citation>
    <scope>IDENTIFICATION</scope>
</reference>
<dbReference type="Ensembl" id="ENSAMXT00000034372.1">
    <property type="protein sequence ID" value="ENSAMXP00000046378.1"/>
    <property type="gene ID" value="ENSAMXG00000032908.1"/>
</dbReference>
<accession>A0A3B1JVT5</accession>
<dbReference type="InParanoid" id="A0A3B1JVT5"/>
<dbReference type="PROSITE" id="PS51362">
    <property type="entry name" value="TGF_BETA_2"/>
    <property type="match status" value="1"/>
</dbReference>
<dbReference type="GO" id="GO:0008406">
    <property type="term" value="P:gonad development"/>
    <property type="evidence" value="ECO:0007669"/>
    <property type="project" value="Ensembl"/>
</dbReference>
<evidence type="ECO:0000313" key="8">
    <source>
        <dbReference type="Ensembl" id="ENSAMXP00000046378.1"/>
    </source>
</evidence>
<evidence type="ECO:0000256" key="6">
    <source>
        <dbReference type="SAM" id="SignalP"/>
    </source>
</evidence>
<reference evidence="8" key="3">
    <citation type="submission" date="2025-08" db="UniProtKB">
        <authorList>
            <consortium name="Ensembl"/>
        </authorList>
    </citation>
    <scope>IDENTIFICATION</scope>
</reference>